<dbReference type="Pfam" id="PF01301">
    <property type="entry name" value="Glyco_hydro_35"/>
    <property type="match status" value="1"/>
</dbReference>
<dbReference type="InterPro" id="IPR001944">
    <property type="entry name" value="Glycoside_Hdrlase_35"/>
</dbReference>
<evidence type="ECO:0000256" key="2">
    <source>
        <dbReference type="RuleBase" id="RU003679"/>
    </source>
</evidence>
<dbReference type="SUPFAM" id="SSF51445">
    <property type="entry name" value="(Trans)glycosidases"/>
    <property type="match status" value="1"/>
</dbReference>
<dbReference type="PANTHER" id="PTHR23421">
    <property type="entry name" value="BETA-GALACTOSIDASE RELATED"/>
    <property type="match status" value="1"/>
</dbReference>
<dbReference type="InterPro" id="IPR031330">
    <property type="entry name" value="Gly_Hdrlase_35_cat"/>
</dbReference>
<evidence type="ECO:0000313" key="5">
    <source>
        <dbReference type="Proteomes" id="UP001500326"/>
    </source>
</evidence>
<evidence type="ECO:0000256" key="1">
    <source>
        <dbReference type="ARBA" id="ARBA00009809"/>
    </source>
</evidence>
<name>A0ABP5DJS5_9MICO</name>
<accession>A0ABP5DJS5</accession>
<dbReference type="Gene3D" id="3.20.20.80">
    <property type="entry name" value="Glycosidases"/>
    <property type="match status" value="1"/>
</dbReference>
<dbReference type="Gene3D" id="2.60.120.260">
    <property type="entry name" value="Galactose-binding domain-like"/>
    <property type="match status" value="1"/>
</dbReference>
<reference evidence="5" key="1">
    <citation type="journal article" date="2019" name="Int. J. Syst. Evol. Microbiol.">
        <title>The Global Catalogue of Microorganisms (GCM) 10K type strain sequencing project: providing services to taxonomists for standard genome sequencing and annotation.</title>
        <authorList>
            <consortium name="The Broad Institute Genomics Platform"/>
            <consortium name="The Broad Institute Genome Sequencing Center for Infectious Disease"/>
            <person name="Wu L."/>
            <person name="Ma J."/>
        </authorList>
    </citation>
    <scope>NUCLEOTIDE SEQUENCE [LARGE SCALE GENOMIC DNA]</scope>
    <source>
        <strain evidence="5">JCM 14902</strain>
    </source>
</reference>
<keyword evidence="5" id="KW-1185">Reference proteome</keyword>
<evidence type="ECO:0000313" key="4">
    <source>
        <dbReference type="EMBL" id="GAA1980507.1"/>
    </source>
</evidence>
<proteinExistence type="inferred from homology"/>
<dbReference type="InterPro" id="IPR017853">
    <property type="entry name" value="GH"/>
</dbReference>
<gene>
    <name evidence="4" type="ORF">GCM10009777_12450</name>
</gene>
<dbReference type="Proteomes" id="UP001500326">
    <property type="component" value="Unassembled WGS sequence"/>
</dbReference>
<evidence type="ECO:0000259" key="3">
    <source>
        <dbReference type="Pfam" id="PF01301"/>
    </source>
</evidence>
<dbReference type="PRINTS" id="PR00742">
    <property type="entry name" value="GLHYDRLASE35"/>
</dbReference>
<comment type="caution">
    <text evidence="4">The sequence shown here is derived from an EMBL/GenBank/DDBJ whole genome shotgun (WGS) entry which is preliminary data.</text>
</comment>
<protein>
    <recommendedName>
        <fullName evidence="3">Glycoside hydrolase 35 catalytic domain-containing protein</fullName>
    </recommendedName>
</protein>
<dbReference type="EMBL" id="BAAAOH010000001">
    <property type="protein sequence ID" value="GAA1980507.1"/>
    <property type="molecule type" value="Genomic_DNA"/>
</dbReference>
<feature type="domain" description="Glycoside hydrolase 35 catalytic" evidence="3">
    <location>
        <begin position="28"/>
        <end position="331"/>
    </location>
</feature>
<organism evidence="4 5">
    <name type="scientific">Microbacterium pumilum</name>
    <dbReference type="NCBI Taxonomy" id="344165"/>
    <lineage>
        <taxon>Bacteria</taxon>
        <taxon>Bacillati</taxon>
        <taxon>Actinomycetota</taxon>
        <taxon>Actinomycetes</taxon>
        <taxon>Micrococcales</taxon>
        <taxon>Microbacteriaceae</taxon>
        <taxon>Microbacterium</taxon>
    </lineage>
</organism>
<comment type="similarity">
    <text evidence="1 2">Belongs to the glycosyl hydrolase 35 family.</text>
</comment>
<sequence length="891" mass="94120">MNMTVASVSGMRTGIDSVVRVSPAGLSVRGRDEVLLCASLFPFRIPREEWKPRLDAVRESGYQVIDVYLPWNFHEVAPGEWDFTGRRDVGTFLDLAHDAGLAVIARPGPYICSEWDGGALPAWLTLENGLRIRDADPQFLAHVEQWFARALPIIADRQADVGGAVIAVQLENELDFFDTADRPGYLTALRDLALASGITVPLIACAGQGDMSGATGGVDGVTPTFNFYPDDDWSDLEPLVRRYADMLAEQGLPLLITETNRAHRTLRRLLVSGARVIAPYLQASGYNFGYTPSVGNWGDPGGFMTHDYDFDGYLSPDGEPRAEYTEARVMAAVVRTLGAELARATVEAAPDGYRTEAPTSTSPSRLVLAGGGTLLGIPNLGDGDADAVLPAHGGLPDVTVRLLPKSCTLVTRDMPLERFGLPGILALTTADLVGADGTGVVLSARGTSVVAFSLGSAAAETPAAVPAASIGTVPPAATGVVLAELAAPEPGTPVRTVLTLGRTAWRVTVWHPDDLPASDGSVRTVPTAQDAQPAVLTEGTRLDLASRTGHTTRHDVAPTSESLGVHRGRVHYATEVSSTETLVIEEACDIVDLALDGRVLPTIARFGATELIPTNGAARLDATVETWGHANFDDARLPALRLGSLRGIGRVWGVAAEEDVSGMWTIDGPGQWAGDPAPLPVLGGWSSTRVGVPVTYRRRLAVDGIHHHALRFGTVPGTISVEVDGRTHVVSAVDPWLHLAPGEGHDIAVSFAHQPSALAGATLFRLRELQGWDVEPQPDSALLALATADAPGTETGLPLELQPGEEAWLDIPVPEGGLSLRFEGSHVRVSVFAAGELLGRVWLEDAARPRFTGGDAGRVLVPASWNTGRVRVLVRGAAGGDAPVLNAVLAG</sequence>